<name>A0AAC9JEQ2_9ALTE</name>
<dbReference type="EMBL" id="CP018024">
    <property type="protein sequence ID" value="APD90193.1"/>
    <property type="molecule type" value="Genomic_DNA"/>
</dbReference>
<protein>
    <submittedName>
        <fullName evidence="2">Uncharacterized protein</fullName>
    </submittedName>
</protein>
<reference evidence="2 3" key="1">
    <citation type="submission" date="2016-11" db="EMBL/GenBank/DDBJ databases">
        <title>Networking in microbes: conjugative elements and plasmids in the genus Alteromonas.</title>
        <authorList>
            <person name="Lopez-Perez M."/>
            <person name="Ramon-Marco N."/>
            <person name="Rodriguez-Valera F."/>
        </authorList>
    </citation>
    <scope>NUCLEOTIDE SEQUENCE [LARGE SCALE GENOMIC DNA]</scope>
    <source>
        <strain evidence="2 3">CP48</strain>
    </source>
</reference>
<feature type="transmembrane region" description="Helical" evidence="1">
    <location>
        <begin position="23"/>
        <end position="42"/>
    </location>
</feature>
<evidence type="ECO:0000313" key="3">
    <source>
        <dbReference type="Proteomes" id="UP000182101"/>
    </source>
</evidence>
<proteinExistence type="predicted"/>
<keyword evidence="1" id="KW-1133">Transmembrane helix</keyword>
<dbReference type="AlphaFoldDB" id="A0AAC9JEQ2"/>
<organism evidence="2 3">
    <name type="scientific">Alteromonas mediterranea</name>
    <dbReference type="NCBI Taxonomy" id="314275"/>
    <lineage>
        <taxon>Bacteria</taxon>
        <taxon>Pseudomonadati</taxon>
        <taxon>Pseudomonadota</taxon>
        <taxon>Gammaproteobacteria</taxon>
        <taxon>Alteromonadales</taxon>
        <taxon>Alteromonadaceae</taxon>
        <taxon>Alteromonas/Salinimonas group</taxon>
        <taxon>Alteromonas</taxon>
    </lineage>
</organism>
<gene>
    <name evidence="2" type="ORF">BM524_10530</name>
</gene>
<dbReference type="Proteomes" id="UP000182101">
    <property type="component" value="Chromosome"/>
</dbReference>
<evidence type="ECO:0000256" key="1">
    <source>
        <dbReference type="SAM" id="Phobius"/>
    </source>
</evidence>
<accession>A0AAC9JEQ2</accession>
<evidence type="ECO:0000313" key="2">
    <source>
        <dbReference type="EMBL" id="APD90193.1"/>
    </source>
</evidence>
<dbReference type="RefSeq" id="WP_071959388.1">
    <property type="nucleotide sequence ID" value="NZ_CP018024.1"/>
</dbReference>
<keyword evidence="1" id="KW-0472">Membrane</keyword>
<feature type="transmembrane region" description="Helical" evidence="1">
    <location>
        <begin position="67"/>
        <end position="86"/>
    </location>
</feature>
<feature type="transmembrane region" description="Helical" evidence="1">
    <location>
        <begin position="98"/>
        <end position="124"/>
    </location>
</feature>
<sequence length="218" mass="24236">MLGTTHLEQNHSPSNKQVPQRTFAALITNLLAVLLLVIVPLVESLHGGVLWGLNYHSPKFMSQVGDALALVKLIALCAGVYLLFTQHGTLRHLVKSKWLSIVLSSVLAIVALIQIAIGLIGVLIDATLVTNRDYFHKEFEIENNTIYVFTADPGAMGTAYHYFYLKCPLPLNRYKLELIDKAKWVGDVELKDSDDGFDVFNQRDEFGYRVSFGEVGCG</sequence>
<keyword evidence="1" id="KW-0812">Transmembrane</keyword>